<evidence type="ECO:0000256" key="2">
    <source>
        <dbReference type="SAM" id="SignalP"/>
    </source>
</evidence>
<dbReference type="Gene3D" id="2.60.40.10">
    <property type="entry name" value="Immunoglobulins"/>
    <property type="match status" value="1"/>
</dbReference>
<evidence type="ECO:0000256" key="1">
    <source>
        <dbReference type="SAM" id="Phobius"/>
    </source>
</evidence>
<feature type="signal peptide" evidence="2">
    <location>
        <begin position="1"/>
        <end position="22"/>
    </location>
</feature>
<feature type="transmembrane region" description="Helical" evidence="1">
    <location>
        <begin position="133"/>
        <end position="155"/>
    </location>
</feature>
<name>A0A6P9C8L5_PANGU</name>
<keyword evidence="2" id="KW-0732">Signal</keyword>
<feature type="chain" id="PRO_5028274543" evidence="2">
    <location>
        <begin position="23"/>
        <end position="189"/>
    </location>
</feature>
<sequence>MNLFWCIYALVIIHCCLDKVSGSQDLDLCNSSGELPSPELFLDAGSGHMGDSIVLLCMHPSEGVVTRFFFCKDKILLSVRKAILYLGIYKLNVSQDLRGQYSCGYQHRNEMNQETTSALSSVRNLTVLSEKKWAIISGVLVFVILTLATLICYLIKKACQRWLKSEETNPQNTTYYWEVSHQEQQQTFE</sequence>
<evidence type="ECO:0000313" key="3">
    <source>
        <dbReference type="Proteomes" id="UP001652622"/>
    </source>
</evidence>
<dbReference type="GeneID" id="117668982"/>
<dbReference type="RefSeq" id="XP_034278954.1">
    <property type="nucleotide sequence ID" value="XM_034423063.1"/>
</dbReference>
<reference evidence="4" key="1">
    <citation type="submission" date="2025-08" db="UniProtKB">
        <authorList>
            <consortium name="RefSeq"/>
        </authorList>
    </citation>
    <scope>IDENTIFICATION</scope>
    <source>
        <tissue evidence="4">Blood</tissue>
    </source>
</reference>
<organism evidence="3 4">
    <name type="scientific">Pantherophis guttatus</name>
    <name type="common">Corn snake</name>
    <name type="synonym">Elaphe guttata</name>
    <dbReference type="NCBI Taxonomy" id="94885"/>
    <lineage>
        <taxon>Eukaryota</taxon>
        <taxon>Metazoa</taxon>
        <taxon>Chordata</taxon>
        <taxon>Craniata</taxon>
        <taxon>Vertebrata</taxon>
        <taxon>Euteleostomi</taxon>
        <taxon>Lepidosauria</taxon>
        <taxon>Squamata</taxon>
        <taxon>Bifurcata</taxon>
        <taxon>Unidentata</taxon>
        <taxon>Episquamata</taxon>
        <taxon>Toxicofera</taxon>
        <taxon>Serpentes</taxon>
        <taxon>Colubroidea</taxon>
        <taxon>Colubridae</taxon>
        <taxon>Colubrinae</taxon>
        <taxon>Pantherophis</taxon>
    </lineage>
</organism>
<accession>A0A6P9C8L5</accession>
<dbReference type="InterPro" id="IPR013783">
    <property type="entry name" value="Ig-like_fold"/>
</dbReference>
<evidence type="ECO:0000313" key="4">
    <source>
        <dbReference type="RefSeq" id="XP_034278954.1"/>
    </source>
</evidence>
<dbReference type="Proteomes" id="UP001652622">
    <property type="component" value="Unplaced"/>
</dbReference>
<keyword evidence="1" id="KW-0472">Membrane</keyword>
<keyword evidence="3" id="KW-1185">Reference proteome</keyword>
<protein>
    <submittedName>
        <fullName evidence="4">Uncharacterized protein LOC117668982 isoform X1</fullName>
    </submittedName>
</protein>
<keyword evidence="1" id="KW-1133">Transmembrane helix</keyword>
<dbReference type="AlphaFoldDB" id="A0A6P9C8L5"/>
<keyword evidence="1" id="KW-0812">Transmembrane</keyword>
<proteinExistence type="predicted"/>
<gene>
    <name evidence="4" type="primary">LOC117668982</name>
</gene>